<evidence type="ECO:0000313" key="1">
    <source>
        <dbReference type="EMBL" id="WFN96975.1"/>
    </source>
</evidence>
<gene>
    <name evidence="1" type="ORF">MAY91_02235</name>
</gene>
<evidence type="ECO:0000313" key="2">
    <source>
        <dbReference type="Proteomes" id="UP001222680"/>
    </source>
</evidence>
<accession>A0ABY8GHZ2</accession>
<protein>
    <submittedName>
        <fullName evidence="1">Uncharacterized protein</fullName>
    </submittedName>
</protein>
<proteinExistence type="predicted"/>
<name>A0ABY8GHZ2_EDWIC</name>
<sequence>MAAIDDLQIHHNMFSLANRRRPSMNKSNFQGAADLIVMVVSTSGFHGKAKG</sequence>
<dbReference type="Proteomes" id="UP001222680">
    <property type="component" value="Chromosome"/>
</dbReference>
<reference evidence="1 2" key="1">
    <citation type="submission" date="2022-02" db="EMBL/GenBank/DDBJ databases">
        <title>Phenotypic, genotypic and serological characterization of Edwardsiella ictaluri from catfish and ornamental fish species.</title>
        <authorList>
            <person name="Rose D."/>
            <person name="Tekedar H.C."/>
            <person name="Waldbieser G.C."/>
            <person name="Aarattuthodi S."/>
            <person name="Griffin M.J."/>
        </authorList>
    </citation>
    <scope>NUCLEOTIDE SEQUENCE [LARGE SCALE GENOMIC DNA]</scope>
    <source>
        <strain evidence="1 2">13 TAL-140 K3</strain>
    </source>
</reference>
<organism evidence="1 2">
    <name type="scientific">Edwardsiella ictaluri</name>
    <dbReference type="NCBI Taxonomy" id="67780"/>
    <lineage>
        <taxon>Bacteria</taxon>
        <taxon>Pseudomonadati</taxon>
        <taxon>Pseudomonadota</taxon>
        <taxon>Gammaproteobacteria</taxon>
        <taxon>Enterobacterales</taxon>
        <taxon>Hafniaceae</taxon>
        <taxon>Edwardsiella</taxon>
    </lineage>
</organism>
<keyword evidence="2" id="KW-1185">Reference proteome</keyword>
<dbReference type="EMBL" id="CP092014">
    <property type="protein sequence ID" value="WFN96975.1"/>
    <property type="molecule type" value="Genomic_DNA"/>
</dbReference>
<dbReference type="RefSeq" id="WP_278068435.1">
    <property type="nucleotide sequence ID" value="NZ_CP113159.1"/>
</dbReference>